<dbReference type="AlphaFoldDB" id="A0A2Z7A9D1"/>
<evidence type="ECO:0000313" key="2">
    <source>
        <dbReference type="Proteomes" id="UP000250235"/>
    </source>
</evidence>
<keyword evidence="2" id="KW-1185">Reference proteome</keyword>
<name>A0A2Z7A9D1_9LAMI</name>
<dbReference type="EMBL" id="KV017474">
    <property type="protein sequence ID" value="KZV18322.1"/>
    <property type="molecule type" value="Genomic_DNA"/>
</dbReference>
<dbReference type="Proteomes" id="UP000250235">
    <property type="component" value="Unassembled WGS sequence"/>
</dbReference>
<organism evidence="1 2">
    <name type="scientific">Dorcoceras hygrometricum</name>
    <dbReference type="NCBI Taxonomy" id="472368"/>
    <lineage>
        <taxon>Eukaryota</taxon>
        <taxon>Viridiplantae</taxon>
        <taxon>Streptophyta</taxon>
        <taxon>Embryophyta</taxon>
        <taxon>Tracheophyta</taxon>
        <taxon>Spermatophyta</taxon>
        <taxon>Magnoliopsida</taxon>
        <taxon>eudicotyledons</taxon>
        <taxon>Gunneridae</taxon>
        <taxon>Pentapetalae</taxon>
        <taxon>asterids</taxon>
        <taxon>lamiids</taxon>
        <taxon>Lamiales</taxon>
        <taxon>Gesneriaceae</taxon>
        <taxon>Didymocarpoideae</taxon>
        <taxon>Trichosporeae</taxon>
        <taxon>Loxocarpinae</taxon>
        <taxon>Dorcoceras</taxon>
    </lineage>
</organism>
<evidence type="ECO:0000313" key="1">
    <source>
        <dbReference type="EMBL" id="KZV18322.1"/>
    </source>
</evidence>
<reference evidence="1 2" key="1">
    <citation type="journal article" date="2015" name="Proc. Natl. Acad. Sci. U.S.A.">
        <title>The resurrection genome of Boea hygrometrica: A blueprint for survival of dehydration.</title>
        <authorList>
            <person name="Xiao L."/>
            <person name="Yang G."/>
            <person name="Zhang L."/>
            <person name="Yang X."/>
            <person name="Zhao S."/>
            <person name="Ji Z."/>
            <person name="Zhou Q."/>
            <person name="Hu M."/>
            <person name="Wang Y."/>
            <person name="Chen M."/>
            <person name="Xu Y."/>
            <person name="Jin H."/>
            <person name="Xiao X."/>
            <person name="Hu G."/>
            <person name="Bao F."/>
            <person name="Hu Y."/>
            <person name="Wan P."/>
            <person name="Li L."/>
            <person name="Deng X."/>
            <person name="Kuang T."/>
            <person name="Xiang C."/>
            <person name="Zhu J.K."/>
            <person name="Oliver M.J."/>
            <person name="He Y."/>
        </authorList>
    </citation>
    <scope>NUCLEOTIDE SEQUENCE [LARGE SCALE GENOMIC DNA]</scope>
    <source>
        <strain evidence="2">cv. XS01</strain>
    </source>
</reference>
<accession>A0A2Z7A9D1</accession>
<gene>
    <name evidence="1" type="ORF">F511_27857</name>
</gene>
<sequence>MMRCWKGVDEDTETRAILIFFKFILEVMPHALKLSTFRSFPPHLKLQESSLVCSSGAPPSSSQQASSWFQGIDLEVWEGVESCRWEIGHGWRVTVSPRFLWLRVSMHGLGVAGNGP</sequence>
<proteinExistence type="predicted"/>
<protein>
    <submittedName>
        <fullName evidence="1">Uncharacterized protein</fullName>
    </submittedName>
</protein>